<evidence type="ECO:0000313" key="3">
    <source>
        <dbReference type="Proteomes" id="UP000770586"/>
    </source>
</evidence>
<evidence type="ECO:0000256" key="1">
    <source>
        <dbReference type="SAM" id="Phobius"/>
    </source>
</evidence>
<dbReference type="RefSeq" id="WP_209543140.1">
    <property type="nucleotide sequence ID" value="NZ_BAAADX010000003.1"/>
</dbReference>
<comment type="caution">
    <text evidence="2">The sequence shown here is derived from an EMBL/GenBank/DDBJ whole genome shotgun (WGS) entry which is preliminary data.</text>
</comment>
<organism evidence="2 3">
    <name type="scientific">Halorubrum trapanicum</name>
    <dbReference type="NCBI Taxonomy" id="29284"/>
    <lineage>
        <taxon>Archaea</taxon>
        <taxon>Methanobacteriati</taxon>
        <taxon>Methanobacteriota</taxon>
        <taxon>Stenosarchaea group</taxon>
        <taxon>Halobacteria</taxon>
        <taxon>Halobacteriales</taxon>
        <taxon>Haloferacaceae</taxon>
        <taxon>Halorubrum</taxon>
    </lineage>
</organism>
<proteinExistence type="predicted"/>
<gene>
    <name evidence="2" type="ORF">J2744_000128</name>
</gene>
<name>A0A8J7RA30_9EURY</name>
<sequence length="86" mass="9183">MYLYLLLPFGGLFSLVLAALAAYSYRADSFRVPATVAPAVSVGAVLWVAVNSVFAIAVTICLLVVGFVWIILGSFNPLKAEETQSE</sequence>
<feature type="transmembrane region" description="Helical" evidence="1">
    <location>
        <begin position="45"/>
        <end position="72"/>
    </location>
</feature>
<protein>
    <submittedName>
        <fullName evidence="2">Uncharacterized protein</fullName>
    </submittedName>
</protein>
<dbReference type="EMBL" id="JAGGKE010000001">
    <property type="protein sequence ID" value="MBP1900476.1"/>
    <property type="molecule type" value="Genomic_DNA"/>
</dbReference>
<reference evidence="2 3" key="1">
    <citation type="submission" date="2021-03" db="EMBL/GenBank/DDBJ databases">
        <title>Genomic Encyclopedia of Type Strains, Phase IV (KMG-IV): sequencing the most valuable type-strain genomes for metagenomic binning, comparative biology and taxonomic classification.</title>
        <authorList>
            <person name="Goeker M."/>
        </authorList>
    </citation>
    <scope>NUCLEOTIDE SEQUENCE [LARGE SCALE GENOMIC DNA]</scope>
    <source>
        <strain evidence="2 3">DSM 12287</strain>
    </source>
</reference>
<evidence type="ECO:0000313" key="2">
    <source>
        <dbReference type="EMBL" id="MBP1900476.1"/>
    </source>
</evidence>
<accession>A0A8J7RA30</accession>
<keyword evidence="1" id="KW-0812">Transmembrane</keyword>
<dbReference type="Proteomes" id="UP000770586">
    <property type="component" value="Unassembled WGS sequence"/>
</dbReference>
<keyword evidence="1" id="KW-0472">Membrane</keyword>
<keyword evidence="1" id="KW-1133">Transmembrane helix</keyword>
<keyword evidence="3" id="KW-1185">Reference proteome</keyword>
<dbReference type="AlphaFoldDB" id="A0A8J7RA30"/>